<gene>
    <name evidence="2" type="ORF">HMPREF9997_02255</name>
</gene>
<dbReference type="eggNOG" id="COG5658">
    <property type="taxonomic scope" value="Bacteria"/>
</dbReference>
<keyword evidence="1" id="KW-1133">Transmembrane helix</keyword>
<dbReference type="STRING" id="1035195.HMPREF9997_02255"/>
<reference evidence="2 3" key="1">
    <citation type="submission" date="2012-05" db="EMBL/GenBank/DDBJ databases">
        <authorList>
            <person name="Weinstock G."/>
            <person name="Sodergren E."/>
            <person name="Lobos E.A."/>
            <person name="Fulton L."/>
            <person name="Fulton R."/>
            <person name="Courtney L."/>
            <person name="Fronick C."/>
            <person name="O'Laughlin M."/>
            <person name="Godfrey J."/>
            <person name="Wilson R.M."/>
            <person name="Miner T."/>
            <person name="Farmer C."/>
            <person name="Delehaunty K."/>
            <person name="Cordes M."/>
            <person name="Minx P."/>
            <person name="Tomlinson C."/>
            <person name="Chen J."/>
            <person name="Wollam A."/>
            <person name="Pepin K.H."/>
            <person name="Bhonagiri V."/>
            <person name="Zhang X."/>
            <person name="Suruliraj S."/>
            <person name="Warren W."/>
            <person name="Mitreva M."/>
            <person name="Mardis E.R."/>
            <person name="Wilson R.K."/>
        </authorList>
    </citation>
    <scope>NUCLEOTIDE SEQUENCE [LARGE SCALE GENOMIC DNA]</scope>
    <source>
        <strain evidence="2 3">F0235</strain>
    </source>
</reference>
<dbReference type="EMBL" id="AMEM01000037">
    <property type="protein sequence ID" value="EKX88581.1"/>
    <property type="molecule type" value="Genomic_DNA"/>
</dbReference>
<proteinExistence type="predicted"/>
<evidence type="ECO:0000256" key="1">
    <source>
        <dbReference type="SAM" id="Phobius"/>
    </source>
</evidence>
<evidence type="ECO:0000313" key="2">
    <source>
        <dbReference type="EMBL" id="EKX88581.1"/>
    </source>
</evidence>
<keyword evidence="3" id="KW-1185">Reference proteome</keyword>
<protein>
    <recommendedName>
        <fullName evidence="4">SdpI/YhfL protein family protein</fullName>
    </recommendedName>
</protein>
<evidence type="ECO:0000313" key="3">
    <source>
        <dbReference type="Proteomes" id="UP000010445"/>
    </source>
</evidence>
<feature type="transmembrane region" description="Helical" evidence="1">
    <location>
        <begin position="80"/>
        <end position="102"/>
    </location>
</feature>
<dbReference type="RefSeq" id="WP_006061676.1">
    <property type="nucleotide sequence ID" value="NZ_KB290820.1"/>
</dbReference>
<dbReference type="Pfam" id="PF13630">
    <property type="entry name" value="SdpI"/>
    <property type="match status" value="1"/>
</dbReference>
<keyword evidence="1" id="KW-0812">Transmembrane</keyword>
<dbReference type="PATRIC" id="fig|1035195.3.peg.2019"/>
<dbReference type="AlphaFoldDB" id="L1MCA0"/>
<dbReference type="OrthoDB" id="4420493at2"/>
<keyword evidence="1" id="KW-0472">Membrane</keyword>
<organism evidence="2 3">
    <name type="scientific">Corynebacterium durum F0235</name>
    <dbReference type="NCBI Taxonomy" id="1035195"/>
    <lineage>
        <taxon>Bacteria</taxon>
        <taxon>Bacillati</taxon>
        <taxon>Actinomycetota</taxon>
        <taxon>Actinomycetes</taxon>
        <taxon>Mycobacteriales</taxon>
        <taxon>Corynebacteriaceae</taxon>
        <taxon>Corynebacterium</taxon>
    </lineage>
</organism>
<dbReference type="Proteomes" id="UP000010445">
    <property type="component" value="Unassembled WGS sequence"/>
</dbReference>
<dbReference type="InterPro" id="IPR025962">
    <property type="entry name" value="SdpI/YhfL"/>
</dbReference>
<evidence type="ECO:0008006" key="4">
    <source>
        <dbReference type="Google" id="ProtNLM"/>
    </source>
</evidence>
<feature type="transmembrane region" description="Helical" evidence="1">
    <location>
        <begin position="53"/>
        <end position="73"/>
    </location>
</feature>
<accession>L1MCA0</accession>
<sequence length="204" mass="20102">MIAVTALLLILAALFIIVGGLGWAGKLPGNGVIGIRVPEVRKTKELWDTAHRIAGPLWTVSGVVLALGGILSFGASGWMWLVVALAVVGSLALLGMGAGMGAHAVALIDARATAEAASDSGCDCCSSEASGASTSSTAGSDAHDPSVDCGVSGGCGSCSLNGACEGGSDAFAAGESFGNVDLDAVRKAAAKGDDRQYGNTTVHP</sequence>
<comment type="caution">
    <text evidence="2">The sequence shown here is derived from an EMBL/GenBank/DDBJ whole genome shotgun (WGS) entry which is preliminary data.</text>
</comment>
<dbReference type="HOGENOM" id="CLU_113638_1_0_11"/>
<name>L1MCA0_9CORY</name>